<evidence type="ECO:0000256" key="5">
    <source>
        <dbReference type="SAM" id="MobiDB-lite"/>
    </source>
</evidence>
<accession>A0A8J5L8P7</accession>
<protein>
    <recommendedName>
        <fullName evidence="6">BED-type domain-containing protein</fullName>
    </recommendedName>
</protein>
<dbReference type="AlphaFoldDB" id="A0A8J5L8P7"/>
<dbReference type="GO" id="GO:0008270">
    <property type="term" value="F:zinc ion binding"/>
    <property type="evidence" value="ECO:0007669"/>
    <property type="project" value="UniProtKB-KW"/>
</dbReference>
<proteinExistence type="predicted"/>
<keyword evidence="8" id="KW-1185">Reference proteome</keyword>
<dbReference type="SUPFAM" id="SSF53098">
    <property type="entry name" value="Ribonuclease H-like"/>
    <property type="match status" value="1"/>
</dbReference>
<dbReference type="Proteomes" id="UP000734854">
    <property type="component" value="Unassembled WGS sequence"/>
</dbReference>
<dbReference type="GO" id="GO:0003677">
    <property type="term" value="F:DNA binding"/>
    <property type="evidence" value="ECO:0007669"/>
    <property type="project" value="InterPro"/>
</dbReference>
<sequence length="509" mass="56341">MFLCSYTWLGNAGQIRRDRRKRNLVESCKIAWKRSGNRRLIRVQRFYAKCPLVFQDQKVDRSDQSNTAIVAATAVLRSSSATIVSFTYASVSSSLCAVGHVCGSRAAVAEEASVGGSGEASSNSGAVIPSVASTTSGTSDSKRLAVNAPGNRSDPGWKHGIAVDENPKKVQCKYCQKVINGGIYRLKHHLAGTQKDVGACKAVSDDVRKEMWKIVSSLQENLIKRAKEIEGRSSDSSPLGQYEDEEVEGAKRQRREIAKNPADLFKKRGVSSQTTINGIFKKNLREEACQGIASFFYNNAIPSHVAKSDEFKKMLDLVARHEKDLIRPATTRFATSYLTLGCLNDNKGALIRMFTSKEWKSSQFAKTKDGKVIENVVMDKDFWKSIITCLRSAYPLIKVLRLVDSYEKPAMGFIYEEMDRAKEKIQAAFNGHGQSVTSSSLRCKQQTVPSPFEMHVAPLLASLRRGNVVVEALLQDAIDSGTSNKSFLLILLLHSVLSSSRYSVYSYWC</sequence>
<dbReference type="Pfam" id="PF02892">
    <property type="entry name" value="zf-BED"/>
    <property type="match status" value="1"/>
</dbReference>
<feature type="region of interest" description="Disordered" evidence="5">
    <location>
        <begin position="115"/>
        <end position="162"/>
    </location>
</feature>
<evidence type="ECO:0000313" key="8">
    <source>
        <dbReference type="Proteomes" id="UP000734854"/>
    </source>
</evidence>
<keyword evidence="3" id="KW-0862">Zinc</keyword>
<evidence type="ECO:0000256" key="2">
    <source>
        <dbReference type="ARBA" id="ARBA00022771"/>
    </source>
</evidence>
<evidence type="ECO:0000256" key="3">
    <source>
        <dbReference type="ARBA" id="ARBA00022833"/>
    </source>
</evidence>
<dbReference type="PANTHER" id="PTHR46951">
    <property type="entry name" value="BED-TYPE DOMAIN-CONTAINING PROTEIN"/>
    <property type="match status" value="1"/>
</dbReference>
<reference evidence="7 8" key="1">
    <citation type="submission" date="2020-08" db="EMBL/GenBank/DDBJ databases">
        <title>Plant Genome Project.</title>
        <authorList>
            <person name="Zhang R.-G."/>
        </authorList>
    </citation>
    <scope>NUCLEOTIDE SEQUENCE [LARGE SCALE GENOMIC DNA]</scope>
    <source>
        <tissue evidence="7">Rhizome</tissue>
    </source>
</reference>
<feature type="domain" description="BED-type" evidence="6">
    <location>
        <begin position="151"/>
        <end position="207"/>
    </location>
</feature>
<keyword evidence="1" id="KW-0479">Metal-binding</keyword>
<keyword evidence="2 4" id="KW-0863">Zinc-finger</keyword>
<dbReference type="EMBL" id="JACMSC010000008">
    <property type="protein sequence ID" value="KAG6509969.1"/>
    <property type="molecule type" value="Genomic_DNA"/>
</dbReference>
<evidence type="ECO:0000313" key="7">
    <source>
        <dbReference type="EMBL" id="KAG6509969.1"/>
    </source>
</evidence>
<feature type="region of interest" description="Disordered" evidence="5">
    <location>
        <begin position="229"/>
        <end position="252"/>
    </location>
</feature>
<dbReference type="PANTHER" id="PTHR46951:SF2">
    <property type="entry name" value="BED-TYPE DOMAIN-CONTAINING PROTEIN"/>
    <property type="match status" value="1"/>
</dbReference>
<comment type="caution">
    <text evidence="7">The sequence shown here is derived from an EMBL/GenBank/DDBJ whole genome shotgun (WGS) entry which is preliminary data.</text>
</comment>
<evidence type="ECO:0000259" key="6">
    <source>
        <dbReference type="PROSITE" id="PS50808"/>
    </source>
</evidence>
<name>A0A8J5L8P7_ZINOF</name>
<evidence type="ECO:0000256" key="4">
    <source>
        <dbReference type="PROSITE-ProRule" id="PRU00027"/>
    </source>
</evidence>
<dbReference type="PROSITE" id="PS50808">
    <property type="entry name" value="ZF_BED"/>
    <property type="match status" value="1"/>
</dbReference>
<feature type="compositionally biased region" description="Low complexity" evidence="5">
    <location>
        <begin position="115"/>
        <end position="127"/>
    </location>
</feature>
<dbReference type="InterPro" id="IPR003656">
    <property type="entry name" value="Znf_BED"/>
</dbReference>
<organism evidence="7 8">
    <name type="scientific">Zingiber officinale</name>
    <name type="common">Ginger</name>
    <name type="synonym">Amomum zingiber</name>
    <dbReference type="NCBI Taxonomy" id="94328"/>
    <lineage>
        <taxon>Eukaryota</taxon>
        <taxon>Viridiplantae</taxon>
        <taxon>Streptophyta</taxon>
        <taxon>Embryophyta</taxon>
        <taxon>Tracheophyta</taxon>
        <taxon>Spermatophyta</taxon>
        <taxon>Magnoliopsida</taxon>
        <taxon>Liliopsida</taxon>
        <taxon>Zingiberales</taxon>
        <taxon>Zingiberaceae</taxon>
        <taxon>Zingiber</taxon>
    </lineage>
</organism>
<evidence type="ECO:0000256" key="1">
    <source>
        <dbReference type="ARBA" id="ARBA00022723"/>
    </source>
</evidence>
<gene>
    <name evidence="7" type="ORF">ZIOFF_027977</name>
</gene>
<dbReference type="InterPro" id="IPR012337">
    <property type="entry name" value="RNaseH-like_sf"/>
</dbReference>